<name>A0A8J2K7D2_9HEXA</name>
<protein>
    <submittedName>
        <fullName evidence="4">Uncharacterized protein</fullName>
    </submittedName>
</protein>
<evidence type="ECO:0000256" key="1">
    <source>
        <dbReference type="ARBA" id="ARBA00009995"/>
    </source>
</evidence>
<sequence>EQTNKNVQLLLSRQKCILFCVNLNDNLGSPNPPSHVSSFLVGYDERMNFREGLFNVFRTVYDWAIMNLYYIPIMEKVYRTALGDPSIPSVNEIERNASIVLMNSQISFSLPRPLLPDIIEVGGMPLVPSKPVEPKELDDFL</sequence>
<dbReference type="AlphaFoldDB" id="A0A8J2K7D2"/>
<comment type="caution">
    <text evidence="4">The sequence shown here is derived from an EMBL/GenBank/DDBJ whole genome shotgun (WGS) entry which is preliminary data.</text>
</comment>
<dbReference type="EMBL" id="CAJVCH010182292">
    <property type="protein sequence ID" value="CAG7729661.1"/>
    <property type="molecule type" value="Genomic_DNA"/>
</dbReference>
<evidence type="ECO:0000256" key="3">
    <source>
        <dbReference type="ARBA" id="ARBA00022679"/>
    </source>
</evidence>
<organism evidence="4 5">
    <name type="scientific">Allacma fusca</name>
    <dbReference type="NCBI Taxonomy" id="39272"/>
    <lineage>
        <taxon>Eukaryota</taxon>
        <taxon>Metazoa</taxon>
        <taxon>Ecdysozoa</taxon>
        <taxon>Arthropoda</taxon>
        <taxon>Hexapoda</taxon>
        <taxon>Collembola</taxon>
        <taxon>Symphypleona</taxon>
        <taxon>Sminthuridae</taxon>
        <taxon>Allacma</taxon>
    </lineage>
</organism>
<dbReference type="InterPro" id="IPR002213">
    <property type="entry name" value="UDP_glucos_trans"/>
</dbReference>
<evidence type="ECO:0000313" key="4">
    <source>
        <dbReference type="EMBL" id="CAG7729661.1"/>
    </source>
</evidence>
<evidence type="ECO:0000313" key="5">
    <source>
        <dbReference type="Proteomes" id="UP000708208"/>
    </source>
</evidence>
<dbReference type="PANTHER" id="PTHR48043:SF145">
    <property type="entry name" value="FI06409P-RELATED"/>
    <property type="match status" value="1"/>
</dbReference>
<dbReference type="InterPro" id="IPR050271">
    <property type="entry name" value="UDP-glycosyltransferase"/>
</dbReference>
<dbReference type="OrthoDB" id="5835829at2759"/>
<evidence type="ECO:0000256" key="2">
    <source>
        <dbReference type="ARBA" id="ARBA00022676"/>
    </source>
</evidence>
<keyword evidence="3" id="KW-0808">Transferase</keyword>
<dbReference type="Pfam" id="PF00201">
    <property type="entry name" value="UDPGT"/>
    <property type="match status" value="1"/>
</dbReference>
<dbReference type="PANTHER" id="PTHR48043">
    <property type="entry name" value="EG:EG0003.4 PROTEIN-RELATED"/>
    <property type="match status" value="1"/>
</dbReference>
<keyword evidence="5" id="KW-1185">Reference proteome</keyword>
<dbReference type="Proteomes" id="UP000708208">
    <property type="component" value="Unassembled WGS sequence"/>
</dbReference>
<accession>A0A8J2K7D2</accession>
<feature type="non-terminal residue" evidence="4">
    <location>
        <position position="141"/>
    </location>
</feature>
<keyword evidence="2" id="KW-0328">Glycosyltransferase</keyword>
<proteinExistence type="inferred from homology"/>
<gene>
    <name evidence="4" type="ORF">AFUS01_LOCUS18359</name>
</gene>
<dbReference type="GO" id="GO:0008194">
    <property type="term" value="F:UDP-glycosyltransferase activity"/>
    <property type="evidence" value="ECO:0007669"/>
    <property type="project" value="InterPro"/>
</dbReference>
<feature type="non-terminal residue" evidence="4">
    <location>
        <position position="1"/>
    </location>
</feature>
<reference evidence="4" key="1">
    <citation type="submission" date="2021-06" db="EMBL/GenBank/DDBJ databases">
        <authorList>
            <person name="Hodson N. C."/>
            <person name="Mongue J. A."/>
            <person name="Jaron S. K."/>
        </authorList>
    </citation>
    <scope>NUCLEOTIDE SEQUENCE</scope>
</reference>
<comment type="similarity">
    <text evidence="1">Belongs to the UDP-glycosyltransferase family.</text>
</comment>